<dbReference type="InterPro" id="IPR010982">
    <property type="entry name" value="Lambda_DNA-bd_dom_sf"/>
</dbReference>
<dbReference type="RefSeq" id="WP_275032772.1">
    <property type="nucleotide sequence ID" value="NZ_CP118615.1"/>
</dbReference>
<organism evidence="2 3">
    <name type="scientific">Micromonospora cathayae</name>
    <dbReference type="NCBI Taxonomy" id="3028804"/>
    <lineage>
        <taxon>Bacteria</taxon>
        <taxon>Bacillati</taxon>
        <taxon>Actinomycetota</taxon>
        <taxon>Actinomycetes</taxon>
        <taxon>Micromonosporales</taxon>
        <taxon>Micromonosporaceae</taxon>
        <taxon>Micromonospora</taxon>
    </lineage>
</organism>
<dbReference type="SMART" id="SM00530">
    <property type="entry name" value="HTH_XRE"/>
    <property type="match status" value="1"/>
</dbReference>
<dbReference type="Gene3D" id="1.10.260.40">
    <property type="entry name" value="lambda repressor-like DNA-binding domains"/>
    <property type="match status" value="1"/>
</dbReference>
<dbReference type="PROSITE" id="PS50943">
    <property type="entry name" value="HTH_CROC1"/>
    <property type="match status" value="1"/>
</dbReference>
<keyword evidence="3" id="KW-1185">Reference proteome</keyword>
<evidence type="ECO:0000259" key="1">
    <source>
        <dbReference type="PROSITE" id="PS50943"/>
    </source>
</evidence>
<name>A0ABY7ZT66_9ACTN</name>
<evidence type="ECO:0000313" key="3">
    <source>
        <dbReference type="Proteomes" id="UP001219605"/>
    </source>
</evidence>
<dbReference type="CDD" id="cd00093">
    <property type="entry name" value="HTH_XRE"/>
    <property type="match status" value="1"/>
</dbReference>
<dbReference type="Pfam" id="PF13560">
    <property type="entry name" value="HTH_31"/>
    <property type="match status" value="1"/>
</dbReference>
<dbReference type="Pfam" id="PF19054">
    <property type="entry name" value="DUF5753"/>
    <property type="match status" value="1"/>
</dbReference>
<dbReference type="InterPro" id="IPR043917">
    <property type="entry name" value="DUF5753"/>
</dbReference>
<gene>
    <name evidence="2" type="ORF">PVK37_06100</name>
</gene>
<accession>A0ABY7ZT66</accession>
<feature type="domain" description="HTH cro/C1-type" evidence="1">
    <location>
        <begin position="18"/>
        <end position="72"/>
    </location>
</feature>
<protein>
    <submittedName>
        <fullName evidence="2">Helix-turn-helix transcriptional regulator</fullName>
    </submittedName>
</protein>
<reference evidence="2 3" key="1">
    <citation type="submission" date="2023-02" db="EMBL/GenBank/DDBJ databases">
        <authorList>
            <person name="Mo P."/>
        </authorList>
    </citation>
    <scope>NUCLEOTIDE SEQUENCE [LARGE SCALE GENOMIC DNA]</scope>
    <source>
        <strain evidence="2 3">HUAS 3</strain>
    </source>
</reference>
<proteinExistence type="predicted"/>
<dbReference type="Proteomes" id="UP001219605">
    <property type="component" value="Chromosome"/>
</dbReference>
<dbReference type="InterPro" id="IPR001387">
    <property type="entry name" value="Cro/C1-type_HTH"/>
</dbReference>
<evidence type="ECO:0000313" key="2">
    <source>
        <dbReference type="EMBL" id="WDZ85996.1"/>
    </source>
</evidence>
<dbReference type="SUPFAM" id="SSF47413">
    <property type="entry name" value="lambda repressor-like DNA-binding domains"/>
    <property type="match status" value="1"/>
</dbReference>
<dbReference type="EMBL" id="CP118615">
    <property type="protein sequence ID" value="WDZ85996.1"/>
    <property type="molecule type" value="Genomic_DNA"/>
</dbReference>
<sequence length="284" mass="32255">MRNEQAVTLRAQWIGQQLRDMRERARLTLKDVGDYLNRNASTVSRMESGIVPPRVPEVLAYLDLCGVDDPRRREDLKTMAQDAWQKGWWDGFSANVAGSLIDWIWLESRATEIRSFQLVVVPGLLQIRSYAEALIRAWDESAADEQVSRFVDVRMKRQRRLEEGEPVYFSAVIDEGALRRTVGGPEVMRQQLAHLRMLAGWPNVEIMILPAQAGAHASPDGGFDVFRMRRPYPPTGCIGTAAGTIVVEGTTAESLMQRYDRLRRVALRNGAVQRFLFDLEARLE</sequence>